<evidence type="ECO:0000313" key="5">
    <source>
        <dbReference type="Proteomes" id="UP000019462"/>
    </source>
</evidence>
<dbReference type="SMART" id="SM00194">
    <property type="entry name" value="PTPc"/>
    <property type="match status" value="1"/>
</dbReference>
<dbReference type="InterPro" id="IPR050348">
    <property type="entry name" value="Protein-Tyr_Phosphatase"/>
</dbReference>
<comment type="similarity">
    <text evidence="1">Belongs to the protein-tyrosine phosphatase family. Non-receptor class subfamily.</text>
</comment>
<comment type="caution">
    <text evidence="4">The sequence shown here is derived from an EMBL/GenBank/DDBJ whole genome shotgun (WGS) entry which is preliminary data.</text>
</comment>
<dbReference type="PANTHER" id="PTHR19134">
    <property type="entry name" value="RECEPTOR-TYPE TYROSINE-PROTEIN PHOSPHATASE"/>
    <property type="match status" value="1"/>
</dbReference>
<dbReference type="PROSITE" id="PS50056">
    <property type="entry name" value="TYR_PHOSPHATASE_2"/>
    <property type="match status" value="1"/>
</dbReference>
<evidence type="ECO:0000259" key="2">
    <source>
        <dbReference type="PROSITE" id="PS50055"/>
    </source>
</evidence>
<dbReference type="Pfam" id="PF00102">
    <property type="entry name" value="Y_phosphatase"/>
    <property type="match status" value="1"/>
</dbReference>
<dbReference type="GO" id="GO:0004725">
    <property type="term" value="F:protein tyrosine phosphatase activity"/>
    <property type="evidence" value="ECO:0007669"/>
    <property type="project" value="InterPro"/>
</dbReference>
<dbReference type="InterPro" id="IPR016130">
    <property type="entry name" value="Tyr_Pase_AS"/>
</dbReference>
<dbReference type="PANTHER" id="PTHR19134:SF449">
    <property type="entry name" value="TYROSINE-PROTEIN PHOSPHATASE 1"/>
    <property type="match status" value="1"/>
</dbReference>
<dbReference type="OrthoDB" id="10253954at2759"/>
<sequence>MHSGALDFNLAQIDAAPNAQLQSVSLFGRCFGPRPPQLPTPNPNPMQSRLGLDFGFLPSYLLGSLLAMSLGARPPRSVLSSLYSALDYTDHLRLTESSLGYTTTASLTPDNLDANRYRDILAYDHALLPGPYLNAAFVPPFHPTSLSFIASQAPLPSTYTAFYTHIVEHGVRVLVNLTPLVEKGRTKAHQYWPAEDADMVLENGWKLTCKPATRIQLENGEATLERRTILIKPGEEAAEGLNAHGWGVTQFHLTSWPDHGVFPTAMMMQLMREIQLVPMPKIYPPPPTWIHCSAGVGRSGTLAAALIAQAVINVSKHSNHEDRDALPLFMRAEADSQVWDLPVRIVEHLRRYRARMVQTLEQFEAIFDIVHHLSTPP</sequence>
<dbReference type="SUPFAM" id="SSF52799">
    <property type="entry name" value="(Phosphotyrosine protein) phosphatases II"/>
    <property type="match status" value="1"/>
</dbReference>
<proteinExistence type="inferred from homology"/>
<dbReference type="InterPro" id="IPR029021">
    <property type="entry name" value="Prot-tyrosine_phosphatase-like"/>
</dbReference>
<dbReference type="InterPro" id="IPR000387">
    <property type="entry name" value="Tyr_Pase_dom"/>
</dbReference>
<name>W3VIN4_MOEAP</name>
<organism evidence="4 5">
    <name type="scientific">Moesziomyces aphidis</name>
    <name type="common">Pseudozyma aphidis</name>
    <dbReference type="NCBI Taxonomy" id="84754"/>
    <lineage>
        <taxon>Eukaryota</taxon>
        <taxon>Fungi</taxon>
        <taxon>Dikarya</taxon>
        <taxon>Basidiomycota</taxon>
        <taxon>Ustilaginomycotina</taxon>
        <taxon>Ustilaginomycetes</taxon>
        <taxon>Ustilaginales</taxon>
        <taxon>Ustilaginaceae</taxon>
        <taxon>Moesziomyces</taxon>
    </lineage>
</organism>
<gene>
    <name evidence="4" type="ORF">PaG_04421</name>
</gene>
<feature type="domain" description="Tyrosine-protein phosphatase" evidence="2">
    <location>
        <begin position="79"/>
        <end position="373"/>
    </location>
</feature>
<dbReference type="SMART" id="SM00404">
    <property type="entry name" value="PTPc_motif"/>
    <property type="match status" value="1"/>
</dbReference>
<keyword evidence="5" id="KW-1185">Reference proteome</keyword>
<evidence type="ECO:0000313" key="4">
    <source>
        <dbReference type="EMBL" id="ETS61394.1"/>
    </source>
</evidence>
<dbReference type="Proteomes" id="UP000019462">
    <property type="component" value="Unassembled WGS sequence"/>
</dbReference>
<feature type="domain" description="Tyrosine specific protein phosphatases" evidence="3">
    <location>
        <begin position="268"/>
        <end position="364"/>
    </location>
</feature>
<protein>
    <submittedName>
        <fullName evidence="4">Uncharacterized protein</fullName>
    </submittedName>
</protein>
<dbReference type="PRINTS" id="PR00700">
    <property type="entry name" value="PRTYPHPHTASE"/>
</dbReference>
<dbReference type="EMBL" id="AWNI01000016">
    <property type="protein sequence ID" value="ETS61394.1"/>
    <property type="molecule type" value="Genomic_DNA"/>
</dbReference>
<evidence type="ECO:0000259" key="3">
    <source>
        <dbReference type="PROSITE" id="PS50056"/>
    </source>
</evidence>
<dbReference type="PROSITE" id="PS50055">
    <property type="entry name" value="TYR_PHOSPHATASE_PTP"/>
    <property type="match status" value="1"/>
</dbReference>
<dbReference type="PROSITE" id="PS00383">
    <property type="entry name" value="TYR_PHOSPHATASE_1"/>
    <property type="match status" value="1"/>
</dbReference>
<reference evidence="4 5" key="1">
    <citation type="journal article" date="2014" name="Genome Announc.">
        <title>Genome sequence of the basidiomycetous fungus Pseudozyma aphidis DSM70725, an efficient producer of biosurfactant mannosylerythritol lipids.</title>
        <authorList>
            <person name="Lorenz S."/>
            <person name="Guenther M."/>
            <person name="Grumaz C."/>
            <person name="Rupp S."/>
            <person name="Zibek S."/>
            <person name="Sohn K."/>
        </authorList>
    </citation>
    <scope>NUCLEOTIDE SEQUENCE [LARGE SCALE GENOMIC DNA]</scope>
    <source>
        <strain evidence="5">ATCC 32657 / CBS 517.83 / DSM 70725 / JCM 10318 / NBRC 10182 / NRRL Y-7954 / St-0401</strain>
    </source>
</reference>
<accession>W3VIN4</accession>
<dbReference type="HOGENOM" id="CLU_001645_9_1_1"/>
<dbReference type="AlphaFoldDB" id="W3VIN4"/>
<dbReference type="InterPro" id="IPR000242">
    <property type="entry name" value="PTP_cat"/>
</dbReference>
<dbReference type="InterPro" id="IPR003595">
    <property type="entry name" value="Tyr_Pase_cat"/>
</dbReference>
<dbReference type="Gene3D" id="3.90.190.10">
    <property type="entry name" value="Protein tyrosine phosphatase superfamily"/>
    <property type="match status" value="1"/>
</dbReference>
<dbReference type="CDD" id="cd00047">
    <property type="entry name" value="PTPc"/>
    <property type="match status" value="1"/>
</dbReference>
<evidence type="ECO:0000256" key="1">
    <source>
        <dbReference type="ARBA" id="ARBA00009649"/>
    </source>
</evidence>